<organism evidence="5 6">
    <name type="scientific">Lancefieldella parvula</name>
    <dbReference type="NCBI Taxonomy" id="1382"/>
    <lineage>
        <taxon>Bacteria</taxon>
        <taxon>Bacillati</taxon>
        <taxon>Actinomycetota</taxon>
        <taxon>Coriobacteriia</taxon>
        <taxon>Coriobacteriales</taxon>
        <taxon>Atopobiaceae</taxon>
        <taxon>Lancefieldella</taxon>
    </lineage>
</organism>
<dbReference type="PANTHER" id="PTHR43278:SF2">
    <property type="entry name" value="IRON-SULFUR FLAVOPROTEIN"/>
    <property type="match status" value="1"/>
</dbReference>
<gene>
    <name evidence="5" type="ORF">HXK23_02775</name>
</gene>
<comment type="caution">
    <text evidence="5">The sequence shown here is derived from an EMBL/GenBank/DDBJ whole genome shotgun (WGS) entry which is preliminary data.</text>
</comment>
<dbReference type="InterPro" id="IPR051796">
    <property type="entry name" value="ISF_SsuE-like"/>
</dbReference>
<dbReference type="SUPFAM" id="SSF52218">
    <property type="entry name" value="Flavoproteins"/>
    <property type="match status" value="1"/>
</dbReference>
<feature type="transmembrane region" description="Helical" evidence="3">
    <location>
        <begin position="503"/>
        <end position="522"/>
    </location>
</feature>
<keyword evidence="1" id="KW-0285">Flavoprotein</keyword>
<evidence type="ECO:0000256" key="1">
    <source>
        <dbReference type="ARBA" id="ARBA00022630"/>
    </source>
</evidence>
<evidence type="ECO:0000259" key="4">
    <source>
        <dbReference type="Pfam" id="PF02525"/>
    </source>
</evidence>
<evidence type="ECO:0000313" key="5">
    <source>
        <dbReference type="EMBL" id="MBF4809136.1"/>
    </source>
</evidence>
<feature type="transmembrane region" description="Helical" evidence="3">
    <location>
        <begin position="390"/>
        <end position="417"/>
    </location>
</feature>
<evidence type="ECO:0000313" key="6">
    <source>
        <dbReference type="Proteomes" id="UP000772566"/>
    </source>
</evidence>
<dbReference type="Gene3D" id="3.40.50.360">
    <property type="match status" value="1"/>
</dbReference>
<accession>A0A930YSK0</accession>
<feature type="transmembrane region" description="Helical" evidence="3">
    <location>
        <begin position="528"/>
        <end position="550"/>
    </location>
</feature>
<sequence>MNILLINGSPKGKASNSLRLAKSFIEGVSEQHANEDVTVEQLNVATMDIKPCKGCFHCWKNTPGKCIMSDDEETVIQKQLWADLVIWSFPLYYFNVPGLLKNLIDRQLPMSLPFMSDAKRGYGSGAHESRYDMSGKKHVLISTCGFYSSEGNYDSVTKMFDHILDQGNYESIFCGQGELFRVKELSARTDQYLALVKKAGTEYAQGGISNQTRAELKVLLYPKEMFEQMADASWGISRDASAQSSTNAGEKPVEQLPFDYIFTTQMAALYDKTAYDGKDRVLEMNYTDLRRSYQILLGKDGSKVFTDGSLTTTTKLNTPFEVWQSISRGEISGPEALGKHLYTVEGDFSFMIDWDKYFGPTPGSSTEAAQDAPAKEAGNAQKNPQMITMLLPWITFWTATSFDSQVGAMIVLLVTALMPLIMRNFKFTIWDRISFALVGALSAGVFMSGNGDSNLIVNLGYLAFGLMWLASCLTKEPLCAAYVKYSYGGDSAYNNPLFMKTNYILAACWGTMYVLTAIWSWFAVQNGVGGILVIVNNLVPIGMGLFTAWFQKWYPAKMASGK</sequence>
<dbReference type="EMBL" id="JABZGT010000124">
    <property type="protein sequence ID" value="MBF4809136.1"/>
    <property type="molecule type" value="Genomic_DNA"/>
</dbReference>
<reference evidence="5" key="1">
    <citation type="submission" date="2020-04" db="EMBL/GenBank/DDBJ databases">
        <title>Deep metagenomics examines the oral microbiome during advanced dental caries in children, revealing novel taxa and co-occurrences with host molecules.</title>
        <authorList>
            <person name="Baker J.L."/>
            <person name="Morton J.T."/>
            <person name="Dinis M."/>
            <person name="Alvarez R."/>
            <person name="Tran N.C."/>
            <person name="Knight R."/>
            <person name="Edlund A."/>
        </authorList>
    </citation>
    <scope>NUCLEOTIDE SEQUENCE</scope>
    <source>
        <strain evidence="5">JCVI_22A_bin.2</strain>
    </source>
</reference>
<dbReference type="Pfam" id="PF02525">
    <property type="entry name" value="Flavodoxin_2"/>
    <property type="match status" value="1"/>
</dbReference>
<evidence type="ECO:0000256" key="3">
    <source>
        <dbReference type="SAM" id="Phobius"/>
    </source>
</evidence>
<keyword evidence="3" id="KW-0472">Membrane</keyword>
<feature type="transmembrane region" description="Helical" evidence="3">
    <location>
        <begin position="455"/>
        <end position="474"/>
    </location>
</feature>
<name>A0A930YSK0_9ACTN</name>
<keyword evidence="3" id="KW-1133">Transmembrane helix</keyword>
<dbReference type="AlphaFoldDB" id="A0A930YSK0"/>
<dbReference type="Proteomes" id="UP000772566">
    <property type="component" value="Unassembled WGS sequence"/>
</dbReference>
<dbReference type="PANTHER" id="PTHR43278">
    <property type="entry name" value="NAD(P)H-DEPENDENT FMN-CONTAINING OXIDOREDUCTASE YWQN-RELATED"/>
    <property type="match status" value="1"/>
</dbReference>
<dbReference type="SUPFAM" id="SSF55718">
    <property type="entry name" value="SCP-like"/>
    <property type="match status" value="1"/>
</dbReference>
<dbReference type="InterPro" id="IPR036527">
    <property type="entry name" value="SCP2_sterol-bd_dom_sf"/>
</dbReference>
<feature type="domain" description="Flavodoxin-like fold" evidence="4">
    <location>
        <begin position="1"/>
        <end position="166"/>
    </location>
</feature>
<dbReference type="InterPro" id="IPR003680">
    <property type="entry name" value="Flavodoxin_fold"/>
</dbReference>
<proteinExistence type="predicted"/>
<dbReference type="InterPro" id="IPR029039">
    <property type="entry name" value="Flavoprotein-like_sf"/>
</dbReference>
<keyword evidence="3" id="KW-0812">Transmembrane</keyword>
<feature type="transmembrane region" description="Helical" evidence="3">
    <location>
        <begin position="429"/>
        <end position="449"/>
    </location>
</feature>
<keyword evidence="2" id="KW-0288">FMN</keyword>
<protein>
    <submittedName>
        <fullName evidence="5">Flavodoxin family protein</fullName>
    </submittedName>
</protein>
<evidence type="ECO:0000256" key="2">
    <source>
        <dbReference type="ARBA" id="ARBA00022643"/>
    </source>
</evidence>